<proteinExistence type="predicted"/>
<name>A0AAW5SW97_9MYCO</name>
<dbReference type="RefSeq" id="WP_160117221.1">
    <property type="nucleotide sequence ID" value="NZ_JACKVC010000006.1"/>
</dbReference>
<accession>A0AAW5SW97</accession>
<gene>
    <name evidence="1" type="ORF">H5P34_01115</name>
</gene>
<evidence type="ECO:0000313" key="2">
    <source>
        <dbReference type="Proteomes" id="UP001141659"/>
    </source>
</evidence>
<dbReference type="Proteomes" id="UP001141659">
    <property type="component" value="Unassembled WGS sequence"/>
</dbReference>
<reference evidence="1" key="2">
    <citation type="journal article" date="2022" name="BMC Genomics">
        <title>Comparative genome analysis of mycobacteria focusing on tRNA and non-coding RNA.</title>
        <authorList>
            <person name="Behra P.R.K."/>
            <person name="Pettersson B.M.F."/>
            <person name="Ramesh M."/>
            <person name="Das S."/>
            <person name="Dasgupta S."/>
            <person name="Kirsebom L.A."/>
        </authorList>
    </citation>
    <scope>NUCLEOTIDE SEQUENCE</scope>
    <source>
        <strain evidence="1">DSM 44242</strain>
    </source>
</reference>
<organism evidence="1 2">
    <name type="scientific">Mycolicibacterium porcinum</name>
    <dbReference type="NCBI Taxonomy" id="39693"/>
    <lineage>
        <taxon>Bacteria</taxon>
        <taxon>Bacillati</taxon>
        <taxon>Actinomycetota</taxon>
        <taxon>Actinomycetes</taxon>
        <taxon>Mycobacteriales</taxon>
        <taxon>Mycobacteriaceae</taxon>
        <taxon>Mycolicibacterium</taxon>
    </lineage>
</organism>
<sequence length="57" mass="6585">MQLLTEIALRQLIRQRIRAEVAYDRATASTRLMDAEDIEYQARQLEAFRALRPAHGG</sequence>
<dbReference type="EMBL" id="JACKVC010000006">
    <property type="protein sequence ID" value="MCV7386648.1"/>
    <property type="molecule type" value="Genomic_DNA"/>
</dbReference>
<dbReference type="AlphaFoldDB" id="A0AAW5SW97"/>
<comment type="caution">
    <text evidence="1">The sequence shown here is derived from an EMBL/GenBank/DDBJ whole genome shotgun (WGS) entry which is preliminary data.</text>
</comment>
<protein>
    <submittedName>
        <fullName evidence="1">Uncharacterized protein</fullName>
    </submittedName>
</protein>
<evidence type="ECO:0000313" key="1">
    <source>
        <dbReference type="EMBL" id="MCV7386648.1"/>
    </source>
</evidence>
<reference evidence="1" key="1">
    <citation type="submission" date="2020-07" db="EMBL/GenBank/DDBJ databases">
        <authorList>
            <person name="Pettersson B.M.F."/>
            <person name="Behra P.R.K."/>
            <person name="Ramesh M."/>
            <person name="Das S."/>
            <person name="Dasgupta S."/>
            <person name="Kirsebom L.A."/>
        </authorList>
    </citation>
    <scope>NUCLEOTIDE SEQUENCE</scope>
    <source>
        <strain evidence="1">DSM 44242</strain>
    </source>
</reference>